<dbReference type="NCBIfam" id="NF040464">
    <property type="entry name" value="SCO3374_fam"/>
    <property type="match status" value="1"/>
</dbReference>
<proteinExistence type="predicted"/>
<dbReference type="InterPro" id="IPR047919">
    <property type="entry name" value="SCO3374-like"/>
</dbReference>
<reference evidence="1 2" key="1">
    <citation type="submission" date="2017-12" db="EMBL/GenBank/DDBJ databases">
        <title>Population genomics insights into the ecological differentiation and adaptive evolution in streptomycetes.</title>
        <authorList>
            <person name="Li Y."/>
            <person name="Huang Y."/>
        </authorList>
    </citation>
    <scope>NUCLEOTIDE SEQUENCE [LARGE SCALE GENOMIC DNA]</scope>
    <source>
        <strain evidence="1 2">NBRC 100770</strain>
    </source>
</reference>
<dbReference type="EMBL" id="PKLL01000021">
    <property type="protein sequence ID" value="RZE21299.1"/>
    <property type="molecule type" value="Genomic_DNA"/>
</dbReference>
<name>A0A126Y5A6_9ACTN</name>
<evidence type="ECO:0000313" key="2">
    <source>
        <dbReference type="Proteomes" id="UP000292693"/>
    </source>
</evidence>
<evidence type="ECO:0000313" key="1">
    <source>
        <dbReference type="EMBL" id="RZE21299.1"/>
    </source>
</evidence>
<dbReference type="RefSeq" id="WP_059213382.1">
    <property type="nucleotide sequence ID" value="NZ_CP014485.1"/>
</dbReference>
<protein>
    <submittedName>
        <fullName evidence="1">Uncharacterized protein</fullName>
    </submittedName>
</protein>
<organism evidence="1 2">
    <name type="scientific">Streptomyces albidoflavus</name>
    <dbReference type="NCBI Taxonomy" id="1886"/>
    <lineage>
        <taxon>Bacteria</taxon>
        <taxon>Bacillati</taxon>
        <taxon>Actinomycetota</taxon>
        <taxon>Actinomycetes</taxon>
        <taxon>Kitasatosporales</taxon>
        <taxon>Streptomycetaceae</taxon>
        <taxon>Streptomyces</taxon>
        <taxon>Streptomyces albidoflavus group</taxon>
    </lineage>
</organism>
<gene>
    <name evidence="1" type="ORF">C0Q92_18350</name>
</gene>
<accession>A0A126Y5A6</accession>
<dbReference type="Proteomes" id="UP000292693">
    <property type="component" value="Unassembled WGS sequence"/>
</dbReference>
<accession>A0A0X3WVD4</accession>
<comment type="caution">
    <text evidence="1">The sequence shown here is derived from an EMBL/GenBank/DDBJ whole genome shotgun (WGS) entry which is preliminary data.</text>
</comment>
<dbReference type="AlphaFoldDB" id="A0A126Y5A6"/>
<sequence>MVPAVLPHMTSTGREDGAYGAWRRWYARVPGWTVTGGAVPLLPAGTAFDALSLPAAAGREVLDRLRPVTPVALDGETVHLLVAPGSAGELPGLLDWLEWGPLVPELRGVGEGGHLVAPPPPGLRGPGVASRWLRPPVARGPGRAPVLPGLTRLGDGGAPDLVRLVSVAATACHRLRLGRSGDQPLAFSYSARMLAGTRPRSLMS</sequence>